<evidence type="ECO:0000313" key="2">
    <source>
        <dbReference type="EMBL" id="MFC3153570.1"/>
    </source>
</evidence>
<evidence type="ECO:0000313" key="3">
    <source>
        <dbReference type="Proteomes" id="UP001595476"/>
    </source>
</evidence>
<feature type="non-terminal residue" evidence="2">
    <location>
        <position position="1"/>
    </location>
</feature>
<protein>
    <submittedName>
        <fullName evidence="2">Uncharacterized protein</fullName>
    </submittedName>
</protein>
<dbReference type="RefSeq" id="WP_386723492.1">
    <property type="nucleotide sequence ID" value="NZ_JBHRSZ010000012.1"/>
</dbReference>
<gene>
    <name evidence="2" type="ORF">ACFOEK_21200</name>
</gene>
<comment type="caution">
    <text evidence="2">The sequence shown here is derived from an EMBL/GenBank/DDBJ whole genome shotgun (WGS) entry which is preliminary data.</text>
</comment>
<sequence length="60" mass="6715">EGKGSAPDLEDSESKKTSSESERKRLTQRFESLKCASSFEITARRQALDLVEKLKLSQAL</sequence>
<proteinExistence type="predicted"/>
<feature type="compositionally biased region" description="Basic and acidic residues" evidence="1">
    <location>
        <begin position="12"/>
        <end position="25"/>
    </location>
</feature>
<feature type="region of interest" description="Disordered" evidence="1">
    <location>
        <begin position="1"/>
        <end position="25"/>
    </location>
</feature>
<accession>A0ABV7HI63</accession>
<organism evidence="2 3">
    <name type="scientific">Litoribrevibacter euphylliae</name>
    <dbReference type="NCBI Taxonomy" id="1834034"/>
    <lineage>
        <taxon>Bacteria</taxon>
        <taxon>Pseudomonadati</taxon>
        <taxon>Pseudomonadota</taxon>
        <taxon>Gammaproteobacteria</taxon>
        <taxon>Oceanospirillales</taxon>
        <taxon>Oceanospirillaceae</taxon>
        <taxon>Litoribrevibacter</taxon>
    </lineage>
</organism>
<keyword evidence="3" id="KW-1185">Reference proteome</keyword>
<dbReference type="Proteomes" id="UP001595476">
    <property type="component" value="Unassembled WGS sequence"/>
</dbReference>
<reference evidence="3" key="1">
    <citation type="journal article" date="2019" name="Int. J. Syst. Evol. Microbiol.">
        <title>The Global Catalogue of Microorganisms (GCM) 10K type strain sequencing project: providing services to taxonomists for standard genome sequencing and annotation.</title>
        <authorList>
            <consortium name="The Broad Institute Genomics Platform"/>
            <consortium name="The Broad Institute Genome Sequencing Center for Infectious Disease"/>
            <person name="Wu L."/>
            <person name="Ma J."/>
        </authorList>
    </citation>
    <scope>NUCLEOTIDE SEQUENCE [LARGE SCALE GENOMIC DNA]</scope>
    <source>
        <strain evidence="3">KCTC 52438</strain>
    </source>
</reference>
<evidence type="ECO:0000256" key="1">
    <source>
        <dbReference type="SAM" id="MobiDB-lite"/>
    </source>
</evidence>
<dbReference type="EMBL" id="JBHRSZ010000012">
    <property type="protein sequence ID" value="MFC3153570.1"/>
    <property type="molecule type" value="Genomic_DNA"/>
</dbReference>
<name>A0ABV7HI63_9GAMM</name>